<dbReference type="Proteomes" id="UP000664940">
    <property type="component" value="Unassembled WGS sequence"/>
</dbReference>
<dbReference type="PROSITE" id="PS50805">
    <property type="entry name" value="KRAB"/>
    <property type="match status" value="1"/>
</dbReference>
<dbReference type="InterPro" id="IPR036051">
    <property type="entry name" value="KRAB_dom_sf"/>
</dbReference>
<dbReference type="AlphaFoldDB" id="A0A833YWC8"/>
<feature type="compositionally biased region" description="Basic and acidic residues" evidence="1">
    <location>
        <begin position="85"/>
        <end position="107"/>
    </location>
</feature>
<dbReference type="InterPro" id="IPR050169">
    <property type="entry name" value="Krueppel_C2H2_ZnF"/>
</dbReference>
<gene>
    <name evidence="3" type="ORF">HJG60_008819</name>
</gene>
<dbReference type="PANTHER" id="PTHR23232:SF130">
    <property type="entry name" value="KRAB DOMAIN-CONTAINING PROTEIN"/>
    <property type="match status" value="1"/>
</dbReference>
<dbReference type="SMART" id="SM00349">
    <property type="entry name" value="KRAB"/>
    <property type="match status" value="1"/>
</dbReference>
<dbReference type="PANTHER" id="PTHR23232">
    <property type="entry name" value="KRAB DOMAIN C2H2 ZINC FINGER"/>
    <property type="match status" value="1"/>
</dbReference>
<organism evidence="3 4">
    <name type="scientific">Phyllostomus discolor</name>
    <name type="common">pale spear-nosed bat</name>
    <dbReference type="NCBI Taxonomy" id="89673"/>
    <lineage>
        <taxon>Eukaryota</taxon>
        <taxon>Metazoa</taxon>
        <taxon>Chordata</taxon>
        <taxon>Craniata</taxon>
        <taxon>Vertebrata</taxon>
        <taxon>Euteleostomi</taxon>
        <taxon>Mammalia</taxon>
        <taxon>Eutheria</taxon>
        <taxon>Laurasiatheria</taxon>
        <taxon>Chiroptera</taxon>
        <taxon>Yangochiroptera</taxon>
        <taxon>Phyllostomidae</taxon>
        <taxon>Phyllostominae</taxon>
        <taxon>Phyllostomus</taxon>
    </lineage>
</organism>
<dbReference type="InterPro" id="IPR001909">
    <property type="entry name" value="KRAB"/>
</dbReference>
<name>A0A833YWC8_9CHIR</name>
<feature type="compositionally biased region" description="Basic and acidic residues" evidence="1">
    <location>
        <begin position="115"/>
        <end position="137"/>
    </location>
</feature>
<evidence type="ECO:0000313" key="4">
    <source>
        <dbReference type="Proteomes" id="UP000664940"/>
    </source>
</evidence>
<feature type="region of interest" description="Disordered" evidence="1">
    <location>
        <begin position="212"/>
        <end position="231"/>
    </location>
</feature>
<feature type="compositionally biased region" description="Basic and acidic residues" evidence="1">
    <location>
        <begin position="266"/>
        <end position="277"/>
    </location>
</feature>
<reference evidence="3 4" key="1">
    <citation type="journal article" date="2020" name="Nature">
        <title>Six reference-quality genomes reveal evolution of bat adaptations.</title>
        <authorList>
            <person name="Jebb D."/>
            <person name="Huang Z."/>
            <person name="Pippel M."/>
            <person name="Hughes G.M."/>
            <person name="Lavrichenko K."/>
            <person name="Devanna P."/>
            <person name="Winkler S."/>
            <person name="Jermiin L.S."/>
            <person name="Skirmuntt E.C."/>
            <person name="Katzourakis A."/>
            <person name="Burkitt-Gray L."/>
            <person name="Ray D.A."/>
            <person name="Sullivan K.A.M."/>
            <person name="Roscito J.G."/>
            <person name="Kirilenko B.M."/>
            <person name="Davalos L.M."/>
            <person name="Corthals A.P."/>
            <person name="Power M.L."/>
            <person name="Jones G."/>
            <person name="Ransome R.D."/>
            <person name="Dechmann D.K.N."/>
            <person name="Locatelli A.G."/>
            <person name="Puechmaille S.J."/>
            <person name="Fedrigo O."/>
            <person name="Jarvis E.D."/>
            <person name="Hiller M."/>
            <person name="Vernes S.C."/>
            <person name="Myers E.W."/>
            <person name="Teeling E.C."/>
        </authorList>
    </citation>
    <scope>NUCLEOTIDE SEQUENCE [LARGE SCALE GENOMIC DNA]</scope>
    <source>
        <strain evidence="3">Bat1K_MPI-CBG_1</strain>
    </source>
</reference>
<comment type="caution">
    <text evidence="3">The sequence shown here is derived from an EMBL/GenBank/DDBJ whole genome shotgun (WGS) entry which is preliminary data.</text>
</comment>
<dbReference type="Gene3D" id="6.10.140.140">
    <property type="match status" value="1"/>
</dbReference>
<accession>A0A833YWC8</accession>
<evidence type="ECO:0000256" key="1">
    <source>
        <dbReference type="SAM" id="MobiDB-lite"/>
    </source>
</evidence>
<feature type="domain" description="KRAB" evidence="2">
    <location>
        <begin position="6"/>
        <end position="77"/>
    </location>
</feature>
<dbReference type="EMBL" id="JABVXQ010000013">
    <property type="protein sequence ID" value="KAF6081803.1"/>
    <property type="molecule type" value="Genomic_DNA"/>
</dbReference>
<feature type="region of interest" description="Disordered" evidence="1">
    <location>
        <begin position="83"/>
        <end position="154"/>
    </location>
</feature>
<dbReference type="SUPFAM" id="SSF109640">
    <property type="entry name" value="KRAB domain (Kruppel-associated box)"/>
    <property type="match status" value="1"/>
</dbReference>
<evidence type="ECO:0000259" key="2">
    <source>
        <dbReference type="PROSITE" id="PS50805"/>
    </source>
</evidence>
<dbReference type="GO" id="GO:0006355">
    <property type="term" value="P:regulation of DNA-templated transcription"/>
    <property type="evidence" value="ECO:0007669"/>
    <property type="project" value="InterPro"/>
</dbReference>
<protein>
    <recommendedName>
        <fullName evidence="2">KRAB domain-containing protein</fullName>
    </recommendedName>
</protein>
<feature type="region of interest" description="Disordered" evidence="1">
    <location>
        <begin position="241"/>
        <end position="277"/>
    </location>
</feature>
<dbReference type="Pfam" id="PF01352">
    <property type="entry name" value="KRAB"/>
    <property type="match status" value="1"/>
</dbReference>
<dbReference type="CDD" id="cd07765">
    <property type="entry name" value="KRAB_A-box"/>
    <property type="match status" value="1"/>
</dbReference>
<sequence length="277" mass="31405">MCQGSLSFSDVAVGFTRKEWQQLDPTQRTLYRDVMLETYSHLVSVGCQVTKPAVISKLELGQEAWMEEEEIRRWGVPEVLQVDPQVDRPRRRQEQRQRQQQRQEQRQRQGQGKPLRREAFVGKKDSTKKERQGRNTTEKGTSQNPGLLPSKQWVHRCDPSGVSLQPNAYLARRRFQWDGQGTLLLYSKLDPPPPGAPPRECSQCWQGTVIGGEKAPERTNRGEGFPPKAGLLPAQSALTGKRSCGCAHEGSGSREGLPPQPPGRSQRREMRGKQQWC</sequence>
<evidence type="ECO:0000313" key="3">
    <source>
        <dbReference type="EMBL" id="KAF6081803.1"/>
    </source>
</evidence>
<proteinExistence type="predicted"/>